<sequence length="139" mass="14851">MAGPVADEAGYRGVGVVAGCSGVRGHGRAEHRCCDGGPVRHCLFLRTGTAACRRVRTYATGPRAESRRAVTKGSTWSVPVRLVRRNSWNRWNGMDPSGTARVLGVRWAGPAGAGVPSGTTGAAGKRFWKVRRKVLRKPV</sequence>
<dbReference type="EMBL" id="JNBY01000085">
    <property type="protein sequence ID" value="KDN85405.1"/>
    <property type="molecule type" value="Genomic_DNA"/>
</dbReference>
<evidence type="ECO:0000313" key="2">
    <source>
        <dbReference type="Proteomes" id="UP000027178"/>
    </source>
</evidence>
<accession>A0A066Z5F4</accession>
<comment type="caution">
    <text evidence="1">The sequence shown here is derived from an EMBL/GenBank/DDBJ whole genome shotgun (WGS) entry which is preliminary data.</text>
</comment>
<protein>
    <submittedName>
        <fullName evidence="1">Uncharacterized protein</fullName>
    </submittedName>
</protein>
<keyword evidence="2" id="KW-1185">Reference proteome</keyword>
<name>A0A066Z5F4_9ACTN</name>
<evidence type="ECO:0000313" key="1">
    <source>
        <dbReference type="EMBL" id="KDN85405.1"/>
    </source>
</evidence>
<dbReference type="HOGENOM" id="CLU_1842459_0_0_11"/>
<gene>
    <name evidence="1" type="ORF">KCH_29860</name>
</gene>
<dbReference type="AlphaFoldDB" id="A0A066Z5F4"/>
<dbReference type="PATRIC" id="fig|1348663.4.peg.2870"/>
<proteinExistence type="predicted"/>
<organism evidence="1 2">
    <name type="scientific">Kitasatospora cheerisanensis KCTC 2395</name>
    <dbReference type="NCBI Taxonomy" id="1348663"/>
    <lineage>
        <taxon>Bacteria</taxon>
        <taxon>Bacillati</taxon>
        <taxon>Actinomycetota</taxon>
        <taxon>Actinomycetes</taxon>
        <taxon>Kitasatosporales</taxon>
        <taxon>Streptomycetaceae</taxon>
        <taxon>Kitasatospora</taxon>
    </lineage>
</organism>
<dbReference type="Proteomes" id="UP000027178">
    <property type="component" value="Unassembled WGS sequence"/>
</dbReference>
<reference evidence="1 2" key="1">
    <citation type="submission" date="2014-05" db="EMBL/GenBank/DDBJ databases">
        <title>Draft Genome Sequence of Kitasatospora cheerisanensis KCTC 2395.</title>
        <authorList>
            <person name="Nam D.H."/>
        </authorList>
    </citation>
    <scope>NUCLEOTIDE SEQUENCE [LARGE SCALE GENOMIC DNA]</scope>
    <source>
        <strain evidence="1 2">KCTC 2395</strain>
    </source>
</reference>